<gene>
    <name evidence="2" type="ORF">F444_18797</name>
</gene>
<reference evidence="2 3" key="1">
    <citation type="submission" date="2013-11" db="EMBL/GenBank/DDBJ databases">
        <title>The Genome Sequence of Phytophthora parasitica P1976.</title>
        <authorList>
            <consortium name="The Broad Institute Genomics Platform"/>
            <person name="Russ C."/>
            <person name="Tyler B."/>
            <person name="Panabieres F."/>
            <person name="Shan W."/>
            <person name="Tripathy S."/>
            <person name="Grunwald N."/>
            <person name="Machado M."/>
            <person name="Johnson C.S."/>
            <person name="Walker B."/>
            <person name="Young S."/>
            <person name="Zeng Q."/>
            <person name="Gargeya S."/>
            <person name="Fitzgerald M."/>
            <person name="Haas B."/>
            <person name="Abouelleil A."/>
            <person name="Allen A.W."/>
            <person name="Alvarado L."/>
            <person name="Arachchi H.M."/>
            <person name="Berlin A.M."/>
            <person name="Chapman S.B."/>
            <person name="Gainer-Dewar J."/>
            <person name="Goldberg J."/>
            <person name="Griggs A."/>
            <person name="Gujja S."/>
            <person name="Hansen M."/>
            <person name="Howarth C."/>
            <person name="Imamovic A."/>
            <person name="Ireland A."/>
            <person name="Larimer J."/>
            <person name="McCowan C."/>
            <person name="Murphy C."/>
            <person name="Pearson M."/>
            <person name="Poon T.W."/>
            <person name="Priest M."/>
            <person name="Roberts A."/>
            <person name="Saif S."/>
            <person name="Shea T."/>
            <person name="Sisk P."/>
            <person name="Sykes S."/>
            <person name="Wortman J."/>
            <person name="Nusbaum C."/>
            <person name="Birren B."/>
        </authorList>
    </citation>
    <scope>NUCLEOTIDE SEQUENCE [LARGE SCALE GENOMIC DNA]</scope>
    <source>
        <strain evidence="2 3">P1976</strain>
    </source>
</reference>
<feature type="compositionally biased region" description="Polar residues" evidence="1">
    <location>
        <begin position="313"/>
        <end position="352"/>
    </location>
</feature>
<name>A0A080ZA36_PHYNI</name>
<feature type="region of interest" description="Disordered" evidence="1">
    <location>
        <begin position="170"/>
        <end position="266"/>
    </location>
</feature>
<feature type="compositionally biased region" description="Basic and acidic residues" evidence="1">
    <location>
        <begin position="39"/>
        <end position="59"/>
    </location>
</feature>
<dbReference type="EMBL" id="ANJA01003475">
    <property type="protein sequence ID" value="ETO63498.1"/>
    <property type="molecule type" value="Genomic_DNA"/>
</dbReference>
<feature type="compositionally biased region" description="Basic and acidic residues" evidence="1">
    <location>
        <begin position="223"/>
        <end position="245"/>
    </location>
</feature>
<feature type="region of interest" description="Disordered" evidence="1">
    <location>
        <begin position="304"/>
        <end position="377"/>
    </location>
</feature>
<feature type="region of interest" description="Disordered" evidence="1">
    <location>
        <begin position="39"/>
        <end position="76"/>
    </location>
</feature>
<evidence type="ECO:0000313" key="2">
    <source>
        <dbReference type="EMBL" id="ETO63497.1"/>
    </source>
</evidence>
<proteinExistence type="predicted"/>
<organism evidence="2 3">
    <name type="scientific">Phytophthora nicotianae P1976</name>
    <dbReference type="NCBI Taxonomy" id="1317066"/>
    <lineage>
        <taxon>Eukaryota</taxon>
        <taxon>Sar</taxon>
        <taxon>Stramenopiles</taxon>
        <taxon>Oomycota</taxon>
        <taxon>Peronosporomycetes</taxon>
        <taxon>Peronosporales</taxon>
        <taxon>Peronosporaceae</taxon>
        <taxon>Phytophthora</taxon>
    </lineage>
</organism>
<dbReference type="OrthoDB" id="129756at2759"/>
<protein>
    <submittedName>
        <fullName evidence="2">Uncharacterized protein</fullName>
    </submittedName>
</protein>
<dbReference type="Proteomes" id="UP000028582">
    <property type="component" value="Unassembled WGS sequence"/>
</dbReference>
<dbReference type="AlphaFoldDB" id="A0A080ZA36"/>
<dbReference type="EMBL" id="ANJA01003475">
    <property type="protein sequence ID" value="ETO63497.1"/>
    <property type="molecule type" value="Genomic_DNA"/>
</dbReference>
<feature type="compositionally biased region" description="Basic residues" evidence="1">
    <location>
        <begin position="209"/>
        <end position="218"/>
    </location>
</feature>
<comment type="caution">
    <text evidence="2">The sequence shown here is derived from an EMBL/GenBank/DDBJ whole genome shotgun (WGS) entry which is preliminary data.</text>
</comment>
<evidence type="ECO:0000256" key="1">
    <source>
        <dbReference type="SAM" id="MobiDB-lite"/>
    </source>
</evidence>
<accession>A0A080ZA36</accession>
<evidence type="ECO:0000313" key="3">
    <source>
        <dbReference type="Proteomes" id="UP000028582"/>
    </source>
</evidence>
<sequence length="436" mass="49818">MGIEGEDAAAKELLERARRLCLAARQFELPVILGLRSDVIEREESERATPEDGEGDRTRPNSSKRSQRSSDEKLPPIYIALPTAALTKKHKKSVNQIEDQDTKLLERARRLGEEKSKMERELKKVKQAQERAQARIARMNQIEQQQARQTAEQQQFAAWSAEECAEKIKRAQESRRRAKERIRMKRQEKMPDVTPPNTTPGKLNEAKSFHKMPIKRRQVGGPERNEDIDAKQQLTERKLRQETAARLRRMKQLADSQKRQEQQEFEQSLQRYRNKLREMDRVAKALIKQPSLPDINEPTLLEPQEASEERAPFSTNSGRSSPVQDGLVSTTSSVNQEREPSSNTDELNNAPSPESRPDEIGASSPRITEANTRRTKTRCKLPAWKRPPVPMQPVKCYSYKAILPPYSRASLTAPGHSRAAILLSSETRIGSHKMSR</sequence>